<feature type="binding site" evidence="13">
    <location>
        <position position="27"/>
    </location>
    <ligand>
        <name>Zn(2+)</name>
        <dbReference type="ChEBI" id="CHEBI:29105"/>
    </ligand>
</feature>
<dbReference type="RefSeq" id="WP_176254291.1">
    <property type="nucleotide sequence ID" value="NZ_BAABXL010000001.1"/>
</dbReference>
<evidence type="ECO:0000259" key="14">
    <source>
        <dbReference type="SMART" id="SM00840"/>
    </source>
</evidence>
<organism evidence="15 16">
    <name type="scientific">Enterocloster alcoholdehydrogenati</name>
    <dbReference type="NCBI Taxonomy" id="2547410"/>
    <lineage>
        <taxon>Bacteria</taxon>
        <taxon>Bacillati</taxon>
        <taxon>Bacillota</taxon>
        <taxon>Clostridia</taxon>
        <taxon>Lachnospirales</taxon>
        <taxon>Lachnospiraceae</taxon>
        <taxon>Enterocloster</taxon>
    </lineage>
</organism>
<keyword evidence="10 13" id="KW-0648">Protein biosynthesis</keyword>
<dbReference type="InterPro" id="IPR032678">
    <property type="entry name" value="tRNA-synt_1_cat_dom"/>
</dbReference>
<dbReference type="PANTHER" id="PTHR10890:SF3">
    <property type="entry name" value="CYSTEINE--TRNA LIGASE, CYTOPLASMIC"/>
    <property type="match status" value="1"/>
</dbReference>
<keyword evidence="11 13" id="KW-0030">Aminoacyl-tRNA synthetase</keyword>
<feature type="short sequence motif" description="'KMSKS' region" evidence="13">
    <location>
        <begin position="268"/>
        <end position="272"/>
    </location>
</feature>
<comment type="similarity">
    <text evidence="2 13">Belongs to the class-I aminoacyl-tRNA synthetase family.</text>
</comment>
<dbReference type="PANTHER" id="PTHR10890">
    <property type="entry name" value="CYSTEINYL-TRNA SYNTHETASE"/>
    <property type="match status" value="1"/>
</dbReference>
<dbReference type="HAMAP" id="MF_00041">
    <property type="entry name" value="Cys_tRNA_synth"/>
    <property type="match status" value="1"/>
</dbReference>
<keyword evidence="5 13" id="KW-0436">Ligase</keyword>
<evidence type="ECO:0000256" key="11">
    <source>
        <dbReference type="ARBA" id="ARBA00023146"/>
    </source>
</evidence>
<dbReference type="Pfam" id="PF09190">
    <property type="entry name" value="DALR_2"/>
    <property type="match status" value="1"/>
</dbReference>
<comment type="subcellular location">
    <subcellularLocation>
        <location evidence="1 13">Cytoplasm</location>
    </subcellularLocation>
</comment>
<evidence type="ECO:0000256" key="3">
    <source>
        <dbReference type="ARBA" id="ARBA00011245"/>
    </source>
</evidence>
<feature type="domain" description="Cysteinyl-tRNA synthetase class Ia DALR" evidence="14">
    <location>
        <begin position="357"/>
        <end position="420"/>
    </location>
</feature>
<feature type="binding site" evidence="13">
    <location>
        <position position="271"/>
    </location>
    <ligand>
        <name>ATP</name>
        <dbReference type="ChEBI" id="CHEBI:30616"/>
    </ligand>
</feature>
<dbReference type="EMBL" id="BAABXL010000001">
    <property type="protein sequence ID" value="GAA6270055.1"/>
    <property type="molecule type" value="Genomic_DNA"/>
</dbReference>
<dbReference type="Gene3D" id="3.40.50.620">
    <property type="entry name" value="HUPs"/>
    <property type="match status" value="1"/>
</dbReference>
<gene>
    <name evidence="13 15" type="primary">cysS</name>
    <name evidence="15" type="ORF">F130042H8_31150</name>
</gene>
<evidence type="ECO:0000256" key="9">
    <source>
        <dbReference type="ARBA" id="ARBA00022840"/>
    </source>
</evidence>
<evidence type="ECO:0000256" key="10">
    <source>
        <dbReference type="ARBA" id="ARBA00022917"/>
    </source>
</evidence>
<dbReference type="GO" id="GO:0016874">
    <property type="term" value="F:ligase activity"/>
    <property type="evidence" value="ECO:0007669"/>
    <property type="project" value="UniProtKB-KW"/>
</dbReference>
<dbReference type="Pfam" id="PF01406">
    <property type="entry name" value="tRNA-synt_1e"/>
    <property type="match status" value="1"/>
</dbReference>
<dbReference type="Pfam" id="PF23493">
    <property type="entry name" value="CysS_C"/>
    <property type="match status" value="1"/>
</dbReference>
<evidence type="ECO:0000256" key="13">
    <source>
        <dbReference type="HAMAP-Rule" id="MF_00041"/>
    </source>
</evidence>
<dbReference type="InterPro" id="IPR015273">
    <property type="entry name" value="Cys-tRNA-synt_Ia_DALR"/>
</dbReference>
<comment type="subunit">
    <text evidence="3 13">Monomer.</text>
</comment>
<dbReference type="SUPFAM" id="SSF52374">
    <property type="entry name" value="Nucleotidylyl transferase"/>
    <property type="match status" value="1"/>
</dbReference>
<evidence type="ECO:0000256" key="7">
    <source>
        <dbReference type="ARBA" id="ARBA00022741"/>
    </source>
</evidence>
<evidence type="ECO:0000256" key="4">
    <source>
        <dbReference type="ARBA" id="ARBA00022490"/>
    </source>
</evidence>
<feature type="binding site" evidence="13">
    <location>
        <position position="211"/>
    </location>
    <ligand>
        <name>Zn(2+)</name>
        <dbReference type="ChEBI" id="CHEBI:29105"/>
    </ligand>
</feature>
<keyword evidence="4 13" id="KW-0963">Cytoplasm</keyword>
<feature type="binding site" evidence="13">
    <location>
        <position position="236"/>
    </location>
    <ligand>
        <name>Zn(2+)</name>
        <dbReference type="ChEBI" id="CHEBI:29105"/>
    </ligand>
</feature>
<dbReference type="EC" id="6.1.1.16" evidence="13"/>
<dbReference type="PRINTS" id="PR00983">
    <property type="entry name" value="TRNASYNTHCYS"/>
</dbReference>
<evidence type="ECO:0000313" key="15">
    <source>
        <dbReference type="EMBL" id="GAA6270055.1"/>
    </source>
</evidence>
<dbReference type="SUPFAM" id="SSF47323">
    <property type="entry name" value="Anticodon-binding domain of a subclass of class I aminoacyl-tRNA synthetases"/>
    <property type="match status" value="1"/>
</dbReference>
<keyword evidence="16" id="KW-1185">Reference proteome</keyword>
<evidence type="ECO:0000256" key="8">
    <source>
        <dbReference type="ARBA" id="ARBA00022833"/>
    </source>
</evidence>
<evidence type="ECO:0000313" key="16">
    <source>
        <dbReference type="Proteomes" id="UP001600894"/>
    </source>
</evidence>
<evidence type="ECO:0000256" key="6">
    <source>
        <dbReference type="ARBA" id="ARBA00022723"/>
    </source>
</evidence>
<dbReference type="Gene3D" id="1.20.120.1910">
    <property type="entry name" value="Cysteine-tRNA ligase, C-terminal anti-codon recognition domain"/>
    <property type="match status" value="1"/>
</dbReference>
<keyword evidence="7 13" id="KW-0547">Nucleotide-binding</keyword>
<dbReference type="SMART" id="SM00840">
    <property type="entry name" value="DALR_2"/>
    <property type="match status" value="1"/>
</dbReference>
<dbReference type="NCBIfam" id="TIGR00435">
    <property type="entry name" value="cysS"/>
    <property type="match status" value="1"/>
</dbReference>
<dbReference type="CDD" id="cd00672">
    <property type="entry name" value="CysRS_core"/>
    <property type="match status" value="1"/>
</dbReference>
<reference evidence="15 16" key="1">
    <citation type="submission" date="2024-04" db="EMBL/GenBank/DDBJ databases">
        <title>Defined microbial consortia suppress multidrug-resistant proinflammatory Enterobacteriaceae via ecological control.</title>
        <authorList>
            <person name="Furuichi M."/>
            <person name="Kawaguchi T."/>
            <person name="Pust M."/>
            <person name="Yasuma K."/>
            <person name="Plichta D."/>
            <person name="Hasegawa N."/>
            <person name="Ohya T."/>
            <person name="Bhattarai S."/>
            <person name="Sasajima S."/>
            <person name="Aoto Y."/>
            <person name="Tuganbaev T."/>
            <person name="Yaginuma M."/>
            <person name="Ueda M."/>
            <person name="Okahashi N."/>
            <person name="Amafuji K."/>
            <person name="Kiridooshi Y."/>
            <person name="Sugita K."/>
            <person name="Strazar M."/>
            <person name="Skelly A."/>
            <person name="Suda W."/>
            <person name="Hattori M."/>
            <person name="Nakamoto N."/>
            <person name="Caballero S."/>
            <person name="Norman J."/>
            <person name="Olle B."/>
            <person name="Tanoue T."/>
            <person name="Arita M."/>
            <person name="Bucci V."/>
            <person name="Atarashi K."/>
            <person name="Xavier R."/>
            <person name="Honda K."/>
        </authorList>
    </citation>
    <scope>NUCLEOTIDE SEQUENCE [LARGE SCALE GENOMIC DNA]</scope>
    <source>
        <strain evidence="16">f13</strain>
    </source>
</reference>
<protein>
    <recommendedName>
        <fullName evidence="13">Cysteine--tRNA ligase</fullName>
        <ecNumber evidence="13">6.1.1.16</ecNumber>
    </recommendedName>
    <alternativeName>
        <fullName evidence="13">Cysteinyl-tRNA synthetase</fullName>
        <shortName evidence="13">CysRS</shortName>
    </alternativeName>
</protein>
<keyword evidence="6 13" id="KW-0479">Metal-binding</keyword>
<dbReference type="InterPro" id="IPR015803">
    <property type="entry name" value="Cys-tRNA-ligase"/>
</dbReference>
<feature type="short sequence motif" description="'HIGH' region" evidence="13">
    <location>
        <begin position="29"/>
        <end position="39"/>
    </location>
</feature>
<comment type="caution">
    <text evidence="15">The sequence shown here is derived from an EMBL/GenBank/DDBJ whole genome shotgun (WGS) entry which is preliminary data.</text>
</comment>
<accession>A0ABQ0B196</accession>
<dbReference type="Proteomes" id="UP001600894">
    <property type="component" value="Unassembled WGS sequence"/>
</dbReference>
<evidence type="ECO:0000256" key="2">
    <source>
        <dbReference type="ARBA" id="ARBA00005594"/>
    </source>
</evidence>
<evidence type="ECO:0000256" key="1">
    <source>
        <dbReference type="ARBA" id="ARBA00004496"/>
    </source>
</evidence>
<dbReference type="InterPro" id="IPR056411">
    <property type="entry name" value="CysS_C"/>
</dbReference>
<keyword evidence="8 13" id="KW-0862">Zinc</keyword>
<comment type="cofactor">
    <cofactor evidence="13">
        <name>Zn(2+)</name>
        <dbReference type="ChEBI" id="CHEBI:29105"/>
    </cofactor>
    <text evidence="13">Binds 1 zinc ion per subunit.</text>
</comment>
<feature type="binding site" evidence="13">
    <location>
        <position position="240"/>
    </location>
    <ligand>
        <name>Zn(2+)</name>
        <dbReference type="ChEBI" id="CHEBI:29105"/>
    </ligand>
</feature>
<sequence>MKIFNTLSRRKEEFVPLTPGEVKMYVCGPTVYNLPHIGNARPMIMFDTVRRYFEYKGYKVSFVSNFTDVDDKIIKKANEEGVDASVISERYIKECKKDMKAMNIEPATVHPQATQEIQGMIDMIQTLIDKGHAYAAEDGTVYFKTGSFEEYGKLSHKNLDELQSGFREIKVTGEEGKEDPNDFVLWKPKKEGEPYWESPWCQGRPGWHIECSVMAKRYLGDSIDIHAGGEDLIFPHHENEIAQSECANGKPFAAYWMHNGFLNIDNKKMSKSLGNFFTIRDIAEKYDLQVLRFFMLSAHYRSPLNFSAELMEASKNGLERILTCMDKLKELETKAEGGQLTAEETQRMAQADKLREKFEAAMEDDFNTADAVSAVFELVKLANSTADNSGTEAYVAGLRALIARLCGVLGIITERRIEVLDEEVEAMIAARQQARKEKNFALADEIRGKLLDMGIVLEDTREGVKWKRA</sequence>
<proteinExistence type="inferred from homology"/>
<dbReference type="InterPro" id="IPR009080">
    <property type="entry name" value="tRNAsynth_Ia_anticodon-bd"/>
</dbReference>
<comment type="catalytic activity">
    <reaction evidence="12 13">
        <text>tRNA(Cys) + L-cysteine + ATP = L-cysteinyl-tRNA(Cys) + AMP + diphosphate</text>
        <dbReference type="Rhea" id="RHEA:17773"/>
        <dbReference type="Rhea" id="RHEA-COMP:9661"/>
        <dbReference type="Rhea" id="RHEA-COMP:9679"/>
        <dbReference type="ChEBI" id="CHEBI:30616"/>
        <dbReference type="ChEBI" id="CHEBI:33019"/>
        <dbReference type="ChEBI" id="CHEBI:35235"/>
        <dbReference type="ChEBI" id="CHEBI:78442"/>
        <dbReference type="ChEBI" id="CHEBI:78517"/>
        <dbReference type="ChEBI" id="CHEBI:456215"/>
        <dbReference type="EC" id="6.1.1.16"/>
    </reaction>
</comment>
<keyword evidence="9 13" id="KW-0067">ATP-binding</keyword>
<dbReference type="InterPro" id="IPR024909">
    <property type="entry name" value="Cys-tRNA/MSH_ligase"/>
</dbReference>
<evidence type="ECO:0000256" key="12">
    <source>
        <dbReference type="ARBA" id="ARBA00047398"/>
    </source>
</evidence>
<name>A0ABQ0B196_9FIRM</name>
<evidence type="ECO:0000256" key="5">
    <source>
        <dbReference type="ARBA" id="ARBA00022598"/>
    </source>
</evidence>
<dbReference type="InterPro" id="IPR014729">
    <property type="entry name" value="Rossmann-like_a/b/a_fold"/>
</dbReference>